<dbReference type="EMBL" id="AZEB01000005">
    <property type="protein sequence ID" value="KRL22671.1"/>
    <property type="molecule type" value="Genomic_DNA"/>
</dbReference>
<dbReference type="PATRIC" id="fig|1423766.4.peg.2354"/>
<evidence type="ECO:0000313" key="2">
    <source>
        <dbReference type="EMBL" id="KRL22671.1"/>
    </source>
</evidence>
<protein>
    <recommendedName>
        <fullName evidence="1">MBG domain-containing protein</fullName>
    </recommendedName>
</protein>
<dbReference type="Proteomes" id="UP000051439">
    <property type="component" value="Unassembled WGS sequence"/>
</dbReference>
<feature type="domain" description="MBG" evidence="1">
    <location>
        <begin position="35"/>
        <end position="121"/>
    </location>
</feature>
<evidence type="ECO:0000259" key="1">
    <source>
        <dbReference type="Pfam" id="PF17883"/>
    </source>
</evidence>
<name>A0A0R1NRB8_9LACO</name>
<gene>
    <name evidence="2" type="ORF">FC98_GL002272</name>
</gene>
<evidence type="ECO:0000313" key="3">
    <source>
        <dbReference type="Proteomes" id="UP000051439"/>
    </source>
</evidence>
<comment type="caution">
    <text evidence="2">The sequence shown here is derived from an EMBL/GenBank/DDBJ whole genome shotgun (WGS) entry which is preliminary data.</text>
</comment>
<keyword evidence="3" id="KW-1185">Reference proteome</keyword>
<accession>A0A0R1NRB8</accession>
<dbReference type="InterPro" id="IPR041277">
    <property type="entry name" value="MBG_Lactobacillales"/>
</dbReference>
<dbReference type="RefSeq" id="WP_008855430.1">
    <property type="nucleotide sequence ID" value="NZ_AZEB01000005.1"/>
</dbReference>
<proteinExistence type="predicted"/>
<dbReference type="AlphaFoldDB" id="A0A0R1NRB8"/>
<reference evidence="2 3" key="1">
    <citation type="journal article" date="2015" name="Genome Announc.">
        <title>Expanding the biotechnology potential of lactobacilli through comparative genomics of 213 strains and associated genera.</title>
        <authorList>
            <person name="Sun Z."/>
            <person name="Harris H.M."/>
            <person name="McCann A."/>
            <person name="Guo C."/>
            <person name="Argimon S."/>
            <person name="Zhang W."/>
            <person name="Yang X."/>
            <person name="Jeffery I.B."/>
            <person name="Cooney J.C."/>
            <person name="Kagawa T.F."/>
            <person name="Liu W."/>
            <person name="Song Y."/>
            <person name="Salvetti E."/>
            <person name="Wrobel A."/>
            <person name="Rasinkangas P."/>
            <person name="Parkhill J."/>
            <person name="Rea M.C."/>
            <person name="O'Sullivan O."/>
            <person name="Ritari J."/>
            <person name="Douillard F.P."/>
            <person name="Paul Ross R."/>
            <person name="Yang R."/>
            <person name="Briner A.E."/>
            <person name="Felis G.E."/>
            <person name="de Vos W.M."/>
            <person name="Barrangou R."/>
            <person name="Klaenhammer T.R."/>
            <person name="Caufield P.W."/>
            <person name="Cui Y."/>
            <person name="Zhang H."/>
            <person name="O'Toole P.W."/>
        </authorList>
    </citation>
    <scope>NUCLEOTIDE SEQUENCE [LARGE SCALE GENOMIC DNA]</scope>
    <source>
        <strain evidence="2 3">DSM 19906</strain>
    </source>
</reference>
<sequence length="191" mass="21036">MSNGGYLLNTNNPETDSPIIDWKQATIEQFRIHYQSYTWTGKAPTTFVITVPSAFNVPANWQRVPGSQPTYQLTAADLSGVTANAGDHDLTLSLASFKALQAANMDLVFSDWRPPIGTLNIWPRLTVKFVDKASGLLIDQFVSDDAHPAKTGRYYVDLSIGCGLVAGEVNYVDYDLNENQPVITVPVTRLK</sequence>
<dbReference type="Pfam" id="PF17883">
    <property type="entry name" value="MBG"/>
    <property type="match status" value="1"/>
</dbReference>
<organism evidence="2 3">
    <name type="scientific">Lentilactobacillus kisonensis DSM 19906 = JCM 15041</name>
    <dbReference type="NCBI Taxonomy" id="1423766"/>
    <lineage>
        <taxon>Bacteria</taxon>
        <taxon>Bacillati</taxon>
        <taxon>Bacillota</taxon>
        <taxon>Bacilli</taxon>
        <taxon>Lactobacillales</taxon>
        <taxon>Lactobacillaceae</taxon>
        <taxon>Lentilactobacillus</taxon>
    </lineage>
</organism>